<name>A0A231GTG4_9NOCA</name>
<dbReference type="RefSeq" id="WP_039782344.1">
    <property type="nucleotide sequence ID" value="NZ_JAAXOR010000007.1"/>
</dbReference>
<gene>
    <name evidence="2" type="ORF">B7C42_08019</name>
</gene>
<accession>A0A231GTG4</accession>
<dbReference type="EMBL" id="NGAF01000052">
    <property type="protein sequence ID" value="OXR39914.1"/>
    <property type="molecule type" value="Genomic_DNA"/>
</dbReference>
<proteinExistence type="predicted"/>
<organism evidence="2 3">
    <name type="scientific">Nocardia cerradoensis</name>
    <dbReference type="NCBI Taxonomy" id="85688"/>
    <lineage>
        <taxon>Bacteria</taxon>
        <taxon>Bacillati</taxon>
        <taxon>Actinomycetota</taxon>
        <taxon>Actinomycetes</taxon>
        <taxon>Mycobacteriales</taxon>
        <taxon>Nocardiaceae</taxon>
        <taxon>Nocardia</taxon>
    </lineage>
</organism>
<keyword evidence="3" id="KW-1185">Reference proteome</keyword>
<evidence type="ECO:0000256" key="1">
    <source>
        <dbReference type="SAM" id="MobiDB-lite"/>
    </source>
</evidence>
<feature type="region of interest" description="Disordered" evidence="1">
    <location>
        <begin position="1"/>
        <end position="20"/>
    </location>
</feature>
<evidence type="ECO:0000313" key="2">
    <source>
        <dbReference type="EMBL" id="OXR39914.1"/>
    </source>
</evidence>
<dbReference type="AlphaFoldDB" id="A0A231GTG4"/>
<evidence type="ECO:0000313" key="3">
    <source>
        <dbReference type="Proteomes" id="UP000215506"/>
    </source>
</evidence>
<protein>
    <submittedName>
        <fullName evidence="2">Uncharacterized protein</fullName>
    </submittedName>
</protein>
<dbReference type="Proteomes" id="UP000215506">
    <property type="component" value="Unassembled WGS sequence"/>
</dbReference>
<sequence length="239" mass="28051">MTQSDQPPASQVEPFDPDAVKRQIEENQRVEEEAFRPTDVLELLMLRVLGGWEHVVEDVRFLNYVVKDDPNAIVFPNAEDVAKDMRRNARKMNLRLPEGIWTPECDKVREIRNDLGHMLHIISVEGESPNRAVTFRRVPYRQPDEMTMDGNWARHRRITVTQTEQQLRDALKTMRDLKDAVFALRKFGIEFNHWPNDRPLDTTVRLLKWWMPEWDELGSRELTMGDVRVPGAEPRLISD</sequence>
<reference evidence="2 3" key="1">
    <citation type="submission" date="2017-07" db="EMBL/GenBank/DDBJ databases">
        <title>First draft Genome Sequence of Nocardia cerradoensis isolated from human infection.</title>
        <authorList>
            <person name="Carrasco G."/>
        </authorList>
    </citation>
    <scope>NUCLEOTIDE SEQUENCE [LARGE SCALE GENOMIC DNA]</scope>
    <source>
        <strain evidence="2 3">CNM20130759</strain>
    </source>
</reference>
<comment type="caution">
    <text evidence="2">The sequence shown here is derived from an EMBL/GenBank/DDBJ whole genome shotgun (WGS) entry which is preliminary data.</text>
</comment>